<dbReference type="AlphaFoldDB" id="A0A1M2VWK8"/>
<comment type="caution">
    <text evidence="2">The sequence shown here is derived from an EMBL/GenBank/DDBJ whole genome shotgun (WGS) entry which is preliminary data.</text>
</comment>
<evidence type="ECO:0000313" key="2">
    <source>
        <dbReference type="EMBL" id="OJT11981.1"/>
    </source>
</evidence>
<proteinExistence type="predicted"/>
<evidence type="ECO:0000313" key="3">
    <source>
        <dbReference type="Proteomes" id="UP000184267"/>
    </source>
</evidence>
<feature type="region of interest" description="Disordered" evidence="1">
    <location>
        <begin position="1"/>
        <end position="32"/>
    </location>
</feature>
<organism evidence="2 3">
    <name type="scientific">Trametes pubescens</name>
    <name type="common">White-rot fungus</name>
    <dbReference type="NCBI Taxonomy" id="154538"/>
    <lineage>
        <taxon>Eukaryota</taxon>
        <taxon>Fungi</taxon>
        <taxon>Dikarya</taxon>
        <taxon>Basidiomycota</taxon>
        <taxon>Agaricomycotina</taxon>
        <taxon>Agaricomycetes</taxon>
        <taxon>Polyporales</taxon>
        <taxon>Polyporaceae</taxon>
        <taxon>Trametes</taxon>
    </lineage>
</organism>
<name>A0A1M2VWK8_TRAPU</name>
<evidence type="ECO:0000256" key="1">
    <source>
        <dbReference type="SAM" id="MobiDB-lite"/>
    </source>
</evidence>
<gene>
    <name evidence="2" type="ORF">TRAPUB_11476</name>
</gene>
<protein>
    <submittedName>
        <fullName evidence="2">Uncharacterized protein</fullName>
    </submittedName>
</protein>
<dbReference type="Proteomes" id="UP000184267">
    <property type="component" value="Unassembled WGS sequence"/>
</dbReference>
<sequence length="57" mass="6349">MFGLALNRQNPPSYDTDLTTSNYPSTGAPVSSQRMPAFRSVSNFFATFVCGNMRWNP</sequence>
<reference evidence="2 3" key="1">
    <citation type="submission" date="2016-10" db="EMBL/GenBank/DDBJ databases">
        <title>Genome sequence of the basidiomycete white-rot fungus Trametes pubescens.</title>
        <authorList>
            <person name="Makela M.R."/>
            <person name="Granchi Z."/>
            <person name="Peng M."/>
            <person name="De Vries R.P."/>
            <person name="Grigoriev I."/>
            <person name="Riley R."/>
            <person name="Hilden K."/>
        </authorList>
    </citation>
    <scope>NUCLEOTIDE SEQUENCE [LARGE SCALE GENOMIC DNA]</scope>
    <source>
        <strain evidence="2 3">FBCC735</strain>
    </source>
</reference>
<dbReference type="EMBL" id="MNAD01000546">
    <property type="protein sequence ID" value="OJT11981.1"/>
    <property type="molecule type" value="Genomic_DNA"/>
</dbReference>
<keyword evidence="3" id="KW-1185">Reference proteome</keyword>
<accession>A0A1M2VWK8</accession>
<feature type="compositionally biased region" description="Polar residues" evidence="1">
    <location>
        <begin position="7"/>
        <end position="32"/>
    </location>
</feature>